<evidence type="ECO:0000256" key="4">
    <source>
        <dbReference type="SAM" id="MobiDB-lite"/>
    </source>
</evidence>
<evidence type="ECO:0000256" key="1">
    <source>
        <dbReference type="ARBA" id="ARBA00023015"/>
    </source>
</evidence>
<dbReference type="SMART" id="SM00717">
    <property type="entry name" value="SANT"/>
    <property type="match status" value="1"/>
</dbReference>
<evidence type="ECO:0000259" key="5">
    <source>
        <dbReference type="PROSITE" id="PS50090"/>
    </source>
</evidence>
<dbReference type="InterPro" id="IPR009057">
    <property type="entry name" value="Homeodomain-like_sf"/>
</dbReference>
<protein>
    <submittedName>
        <fullName evidence="7">Uncharacterized protein</fullName>
    </submittedName>
</protein>
<feature type="compositionally biased region" description="Basic and acidic residues" evidence="4">
    <location>
        <begin position="73"/>
        <end position="86"/>
    </location>
</feature>
<comment type="caution">
    <text evidence="7">The sequence shown here is derived from an EMBL/GenBank/DDBJ whole genome shotgun (WGS) entry which is preliminary data.</text>
</comment>
<dbReference type="Proteomes" id="UP000794436">
    <property type="component" value="Unassembled WGS sequence"/>
</dbReference>
<keyword evidence="8" id="KW-1185">Reference proteome</keyword>
<keyword evidence="2" id="KW-0804">Transcription</keyword>
<accession>A0A8K1C4Z2</accession>
<dbReference type="InterPro" id="IPR017930">
    <property type="entry name" value="Myb_dom"/>
</dbReference>
<evidence type="ECO:0000259" key="6">
    <source>
        <dbReference type="PROSITE" id="PS51294"/>
    </source>
</evidence>
<dbReference type="Pfam" id="PF00249">
    <property type="entry name" value="Myb_DNA-binding"/>
    <property type="match status" value="1"/>
</dbReference>
<evidence type="ECO:0000313" key="7">
    <source>
        <dbReference type="EMBL" id="TMW56531.1"/>
    </source>
</evidence>
<organism evidence="7 8">
    <name type="scientific">Pythium oligandrum</name>
    <name type="common">Mycoparasitic fungus</name>
    <dbReference type="NCBI Taxonomy" id="41045"/>
    <lineage>
        <taxon>Eukaryota</taxon>
        <taxon>Sar</taxon>
        <taxon>Stramenopiles</taxon>
        <taxon>Oomycota</taxon>
        <taxon>Peronosporomycetes</taxon>
        <taxon>Pythiales</taxon>
        <taxon>Pythiaceae</taxon>
        <taxon>Pythium</taxon>
    </lineage>
</organism>
<dbReference type="PANTHER" id="PTHR44042">
    <property type="entry name" value="DUPLICATED HOMEODOMAIN-LIKE SUPERFAMILY PROTEIN-RELATED"/>
    <property type="match status" value="1"/>
</dbReference>
<evidence type="ECO:0000313" key="8">
    <source>
        <dbReference type="Proteomes" id="UP000794436"/>
    </source>
</evidence>
<dbReference type="SUPFAM" id="SSF46689">
    <property type="entry name" value="Homeodomain-like"/>
    <property type="match status" value="1"/>
</dbReference>
<dbReference type="CDD" id="cd00167">
    <property type="entry name" value="SANT"/>
    <property type="match status" value="1"/>
</dbReference>
<feature type="domain" description="HTH myb-type" evidence="6">
    <location>
        <begin position="7"/>
        <end position="62"/>
    </location>
</feature>
<keyword evidence="1" id="KW-0805">Transcription regulation</keyword>
<dbReference type="EMBL" id="SPLM01000145">
    <property type="protein sequence ID" value="TMW56531.1"/>
    <property type="molecule type" value="Genomic_DNA"/>
</dbReference>
<dbReference type="GO" id="GO:0003677">
    <property type="term" value="F:DNA binding"/>
    <property type="evidence" value="ECO:0007669"/>
    <property type="project" value="InterPro"/>
</dbReference>
<dbReference type="Gene3D" id="1.10.10.60">
    <property type="entry name" value="Homeodomain-like"/>
    <property type="match status" value="1"/>
</dbReference>
<keyword evidence="3" id="KW-0539">Nucleus</keyword>
<dbReference type="PROSITE" id="PS51294">
    <property type="entry name" value="HTH_MYB"/>
    <property type="match status" value="1"/>
</dbReference>
<feature type="domain" description="Myb-like" evidence="5">
    <location>
        <begin position="7"/>
        <end position="58"/>
    </location>
</feature>
<feature type="region of interest" description="Disordered" evidence="4">
    <location>
        <begin position="65"/>
        <end position="86"/>
    </location>
</feature>
<proteinExistence type="predicted"/>
<dbReference type="InterPro" id="IPR001005">
    <property type="entry name" value="SANT/Myb"/>
</dbReference>
<reference evidence="7" key="1">
    <citation type="submission" date="2019-03" db="EMBL/GenBank/DDBJ databases">
        <title>Long read genome sequence of the mycoparasitic Pythium oligandrum ATCC 38472 isolated from sugarbeet rhizosphere.</title>
        <authorList>
            <person name="Gaulin E."/>
        </authorList>
    </citation>
    <scope>NUCLEOTIDE SEQUENCE</scope>
    <source>
        <strain evidence="7">ATCC 38472_TT</strain>
    </source>
</reference>
<dbReference type="InterPro" id="IPR006447">
    <property type="entry name" value="Myb_dom_plants"/>
</dbReference>
<name>A0A8K1C4Z2_PYTOL</name>
<sequence>MDSIGYAEGRGHGRWTEVEHESFLQGLKLYPQGPWRAIANYIGTRSVKQVQTHAQKYQQKVERRNRGLRKNKKNDTYAEHRVDETTSGHIETIVRLKASRSDSPRSPFTRQTSLEESTLDDVDLASLVERTDPVPFIPGQHSQEYALDDGEIEELLETLHWLLAYPDAVETAGI</sequence>
<evidence type="ECO:0000256" key="2">
    <source>
        <dbReference type="ARBA" id="ARBA00023163"/>
    </source>
</evidence>
<gene>
    <name evidence="7" type="ORF">Poli38472_006541</name>
</gene>
<dbReference type="OrthoDB" id="118550at2759"/>
<dbReference type="PROSITE" id="PS50090">
    <property type="entry name" value="MYB_LIKE"/>
    <property type="match status" value="1"/>
</dbReference>
<dbReference type="NCBIfam" id="TIGR01557">
    <property type="entry name" value="myb_SHAQKYF"/>
    <property type="match status" value="1"/>
</dbReference>
<evidence type="ECO:0000256" key="3">
    <source>
        <dbReference type="ARBA" id="ARBA00023242"/>
    </source>
</evidence>
<dbReference type="AlphaFoldDB" id="A0A8K1C4Z2"/>